<accession>A0A388MER8</accession>
<organism evidence="1 2">
    <name type="scientific">Chara braunii</name>
    <name type="common">Braun's stonewort</name>
    <dbReference type="NCBI Taxonomy" id="69332"/>
    <lineage>
        <taxon>Eukaryota</taxon>
        <taxon>Viridiplantae</taxon>
        <taxon>Streptophyta</taxon>
        <taxon>Charophyceae</taxon>
        <taxon>Charales</taxon>
        <taxon>Characeae</taxon>
        <taxon>Chara</taxon>
    </lineage>
</organism>
<dbReference type="Gramene" id="GBG92979">
    <property type="protein sequence ID" value="GBG92979"/>
    <property type="gene ID" value="CBR_g58027"/>
</dbReference>
<gene>
    <name evidence="1" type="ORF">CBR_g58027</name>
</gene>
<reference evidence="1 2" key="1">
    <citation type="journal article" date="2018" name="Cell">
        <title>The Chara Genome: Secondary Complexity and Implications for Plant Terrestrialization.</title>
        <authorList>
            <person name="Nishiyama T."/>
            <person name="Sakayama H."/>
            <person name="Vries J.D."/>
            <person name="Buschmann H."/>
            <person name="Saint-Marcoux D."/>
            <person name="Ullrich K.K."/>
            <person name="Haas F.B."/>
            <person name="Vanderstraeten L."/>
            <person name="Becker D."/>
            <person name="Lang D."/>
            <person name="Vosolsobe S."/>
            <person name="Rombauts S."/>
            <person name="Wilhelmsson P.K.I."/>
            <person name="Janitza P."/>
            <person name="Kern R."/>
            <person name="Heyl A."/>
            <person name="Rumpler F."/>
            <person name="Villalobos L.I.A.C."/>
            <person name="Clay J.M."/>
            <person name="Skokan R."/>
            <person name="Toyoda A."/>
            <person name="Suzuki Y."/>
            <person name="Kagoshima H."/>
            <person name="Schijlen E."/>
            <person name="Tajeshwar N."/>
            <person name="Catarino B."/>
            <person name="Hetherington A.J."/>
            <person name="Saltykova A."/>
            <person name="Bonnot C."/>
            <person name="Breuninger H."/>
            <person name="Symeonidi A."/>
            <person name="Radhakrishnan G.V."/>
            <person name="Van Nieuwerburgh F."/>
            <person name="Deforce D."/>
            <person name="Chang C."/>
            <person name="Karol K.G."/>
            <person name="Hedrich R."/>
            <person name="Ulvskov P."/>
            <person name="Glockner G."/>
            <person name="Delwiche C.F."/>
            <person name="Petrasek J."/>
            <person name="Van de Peer Y."/>
            <person name="Friml J."/>
            <person name="Beilby M."/>
            <person name="Dolan L."/>
            <person name="Kohara Y."/>
            <person name="Sugano S."/>
            <person name="Fujiyama A."/>
            <person name="Delaux P.-M."/>
            <person name="Quint M."/>
            <person name="TheiBen G."/>
            <person name="Hagemann M."/>
            <person name="Harholt J."/>
            <person name="Dunand C."/>
            <person name="Zachgo S."/>
            <person name="Langdale J."/>
            <person name="Maumus F."/>
            <person name="Straeten D.V.D."/>
            <person name="Gould S.B."/>
            <person name="Rensing S.A."/>
        </authorList>
    </citation>
    <scope>NUCLEOTIDE SEQUENCE [LARGE SCALE GENOMIC DNA]</scope>
    <source>
        <strain evidence="1 2">S276</strain>
    </source>
</reference>
<sequence>MLPHSAKVTALRVFRVSSPVSTKGLQAQSAARQAGRLPMPFRSFTKSCFRVQGCILLRLQGLFRRVVSAMLLSTVAKGTEYRGEEY</sequence>
<evidence type="ECO:0000313" key="1">
    <source>
        <dbReference type="EMBL" id="GBG92979.1"/>
    </source>
</evidence>
<dbReference type="EMBL" id="BFEA01001189">
    <property type="protein sequence ID" value="GBG92979.1"/>
    <property type="molecule type" value="Genomic_DNA"/>
</dbReference>
<protein>
    <submittedName>
        <fullName evidence="1">Uncharacterized protein</fullName>
    </submittedName>
</protein>
<keyword evidence="2" id="KW-1185">Reference proteome</keyword>
<proteinExistence type="predicted"/>
<comment type="caution">
    <text evidence="1">The sequence shown here is derived from an EMBL/GenBank/DDBJ whole genome shotgun (WGS) entry which is preliminary data.</text>
</comment>
<dbReference type="AlphaFoldDB" id="A0A388MER8"/>
<dbReference type="Proteomes" id="UP000265515">
    <property type="component" value="Unassembled WGS sequence"/>
</dbReference>
<evidence type="ECO:0000313" key="2">
    <source>
        <dbReference type="Proteomes" id="UP000265515"/>
    </source>
</evidence>
<name>A0A388MER8_CHABU</name>